<feature type="domain" description="RNA polymerase sigma-70 region 2" evidence="6">
    <location>
        <begin position="35"/>
        <end position="96"/>
    </location>
</feature>
<dbReference type="InterPro" id="IPR013249">
    <property type="entry name" value="RNA_pol_sigma70_r4_t2"/>
</dbReference>
<feature type="region of interest" description="Disordered" evidence="5">
    <location>
        <begin position="1"/>
        <end position="26"/>
    </location>
</feature>
<dbReference type="InterPro" id="IPR007627">
    <property type="entry name" value="RNA_pol_sigma70_r2"/>
</dbReference>
<dbReference type="SUPFAM" id="SSF88659">
    <property type="entry name" value="Sigma3 and sigma4 domains of RNA polymerase sigma factors"/>
    <property type="match status" value="1"/>
</dbReference>
<feature type="region of interest" description="Disordered" evidence="5">
    <location>
        <begin position="222"/>
        <end position="264"/>
    </location>
</feature>
<dbReference type="GO" id="GO:0016987">
    <property type="term" value="F:sigma factor activity"/>
    <property type="evidence" value="ECO:0007669"/>
    <property type="project" value="UniProtKB-KW"/>
</dbReference>
<dbReference type="SUPFAM" id="SSF88946">
    <property type="entry name" value="Sigma2 domain of RNA polymerase sigma factors"/>
    <property type="match status" value="1"/>
</dbReference>
<reference evidence="8 9" key="1">
    <citation type="submission" date="2019-11" db="EMBL/GenBank/DDBJ databases">
        <title>Cellulosimicrobium composti sp. nov. isolated from a compost.</title>
        <authorList>
            <person name="Yang Y."/>
        </authorList>
    </citation>
    <scope>NUCLEOTIDE SEQUENCE [LARGE SCALE GENOMIC DNA]</scope>
    <source>
        <strain evidence="8 9">BIT-GX5</strain>
    </source>
</reference>
<dbReference type="NCBIfam" id="TIGR02937">
    <property type="entry name" value="sigma70-ECF"/>
    <property type="match status" value="1"/>
</dbReference>
<dbReference type="Pfam" id="PF04542">
    <property type="entry name" value="Sigma70_r2"/>
    <property type="match status" value="1"/>
</dbReference>
<evidence type="ECO:0000256" key="5">
    <source>
        <dbReference type="SAM" id="MobiDB-lite"/>
    </source>
</evidence>
<name>A0A6N7ZET1_9MICO</name>
<dbReference type="InterPro" id="IPR013325">
    <property type="entry name" value="RNA_pol_sigma_r2"/>
</dbReference>
<keyword evidence="4" id="KW-0804">Transcription</keyword>
<comment type="similarity">
    <text evidence="1">Belongs to the sigma-70 factor family. ECF subfamily.</text>
</comment>
<evidence type="ECO:0000256" key="4">
    <source>
        <dbReference type="ARBA" id="ARBA00023163"/>
    </source>
</evidence>
<comment type="caution">
    <text evidence="8">The sequence shown here is derived from an EMBL/GenBank/DDBJ whole genome shotgun (WGS) entry which is preliminary data.</text>
</comment>
<dbReference type="PANTHER" id="PTHR30173:SF36">
    <property type="entry name" value="ECF RNA POLYMERASE SIGMA FACTOR SIGJ"/>
    <property type="match status" value="1"/>
</dbReference>
<dbReference type="RefSeq" id="WP_155098141.1">
    <property type="nucleotide sequence ID" value="NZ_WMKA01000004.1"/>
</dbReference>
<accession>A0A6N7ZET1</accession>
<evidence type="ECO:0000313" key="8">
    <source>
        <dbReference type="EMBL" id="MTG87839.1"/>
    </source>
</evidence>
<protein>
    <submittedName>
        <fullName evidence="8">Sigma-70 family RNA polymerase sigma factor</fullName>
    </submittedName>
</protein>
<dbReference type="GO" id="GO:0006352">
    <property type="term" value="P:DNA-templated transcription initiation"/>
    <property type="evidence" value="ECO:0007669"/>
    <property type="project" value="InterPro"/>
</dbReference>
<keyword evidence="3" id="KW-0731">Sigma factor</keyword>
<dbReference type="AlphaFoldDB" id="A0A6N7ZET1"/>
<dbReference type="InterPro" id="IPR052704">
    <property type="entry name" value="ECF_Sigma-70_Domain"/>
</dbReference>
<dbReference type="GO" id="GO:0003677">
    <property type="term" value="F:DNA binding"/>
    <property type="evidence" value="ECO:0007669"/>
    <property type="project" value="InterPro"/>
</dbReference>
<feature type="compositionally biased region" description="Basic and acidic residues" evidence="5">
    <location>
        <begin position="8"/>
        <end position="26"/>
    </location>
</feature>
<organism evidence="8 9">
    <name type="scientific">Cellulosimicrobium composti</name>
    <dbReference type="NCBI Taxonomy" id="2672572"/>
    <lineage>
        <taxon>Bacteria</taxon>
        <taxon>Bacillati</taxon>
        <taxon>Actinomycetota</taxon>
        <taxon>Actinomycetes</taxon>
        <taxon>Micrococcales</taxon>
        <taxon>Promicromonosporaceae</taxon>
        <taxon>Cellulosimicrobium</taxon>
    </lineage>
</organism>
<dbReference type="Proteomes" id="UP000440668">
    <property type="component" value="Unassembled WGS sequence"/>
</dbReference>
<evidence type="ECO:0000256" key="1">
    <source>
        <dbReference type="ARBA" id="ARBA00010641"/>
    </source>
</evidence>
<feature type="domain" description="RNA polymerase sigma factor 70 region 4 type 2" evidence="7">
    <location>
        <begin position="130"/>
        <end position="181"/>
    </location>
</feature>
<gene>
    <name evidence="8" type="ORF">GJV82_02555</name>
</gene>
<dbReference type="Gene3D" id="1.10.10.10">
    <property type="entry name" value="Winged helix-like DNA-binding domain superfamily/Winged helix DNA-binding domain"/>
    <property type="match status" value="1"/>
</dbReference>
<evidence type="ECO:0000256" key="3">
    <source>
        <dbReference type="ARBA" id="ARBA00023082"/>
    </source>
</evidence>
<evidence type="ECO:0000313" key="9">
    <source>
        <dbReference type="Proteomes" id="UP000440668"/>
    </source>
</evidence>
<proteinExistence type="inferred from homology"/>
<evidence type="ECO:0000259" key="7">
    <source>
        <dbReference type="Pfam" id="PF08281"/>
    </source>
</evidence>
<dbReference type="Gene3D" id="1.10.1740.10">
    <property type="match status" value="1"/>
</dbReference>
<dbReference type="InterPro" id="IPR013324">
    <property type="entry name" value="RNA_pol_sigma_r3/r4-like"/>
</dbReference>
<sequence length="264" mass="29166">MSRTARTSIRDVAHGTTAERPRRDPDPQALADFLAVRPQLVGVAHRILGSAPEAEDVVQDAWVRWHGTDRSRVVNSAAFLTTVVTRLALNVRASARARRETGVGPWIPEPVDTSPDPSTCAERVEAIQVAALALLARLTPVERAIYVLREAFGYPHRHVAQILDLSEANTRQLARRARARLAQRDAVAVDPREHRRLVDELTAATHDGDLARFERFLAADVSASTDQPRRGRPRTVRRDVRRAGSRPRRGPRAPALATPQTADA</sequence>
<dbReference type="EMBL" id="WMKA01000004">
    <property type="protein sequence ID" value="MTG87839.1"/>
    <property type="molecule type" value="Genomic_DNA"/>
</dbReference>
<dbReference type="PANTHER" id="PTHR30173">
    <property type="entry name" value="SIGMA 19 FACTOR"/>
    <property type="match status" value="1"/>
</dbReference>
<evidence type="ECO:0000256" key="2">
    <source>
        <dbReference type="ARBA" id="ARBA00023015"/>
    </source>
</evidence>
<keyword evidence="2" id="KW-0805">Transcription regulation</keyword>
<dbReference type="InterPro" id="IPR014284">
    <property type="entry name" value="RNA_pol_sigma-70_dom"/>
</dbReference>
<evidence type="ECO:0000259" key="6">
    <source>
        <dbReference type="Pfam" id="PF04542"/>
    </source>
</evidence>
<dbReference type="Pfam" id="PF08281">
    <property type="entry name" value="Sigma70_r4_2"/>
    <property type="match status" value="1"/>
</dbReference>
<dbReference type="InterPro" id="IPR036388">
    <property type="entry name" value="WH-like_DNA-bd_sf"/>
</dbReference>